<protein>
    <submittedName>
        <fullName evidence="9">tRNA dihydrouridine synthase DusB</fullName>
        <ecNumber evidence="9">1.3.1.-</ecNumber>
    </submittedName>
</protein>
<dbReference type="Pfam" id="PF01207">
    <property type="entry name" value="Dus"/>
    <property type="match status" value="1"/>
</dbReference>
<evidence type="ECO:0000256" key="1">
    <source>
        <dbReference type="ARBA" id="ARBA00001917"/>
    </source>
</evidence>
<dbReference type="InterPro" id="IPR024036">
    <property type="entry name" value="tRNA-dHydroUridine_Synthase_C"/>
</dbReference>
<feature type="compositionally biased region" description="Basic and acidic residues" evidence="7">
    <location>
        <begin position="364"/>
        <end position="378"/>
    </location>
</feature>
<keyword evidence="10" id="KW-1185">Reference proteome</keyword>
<dbReference type="PROSITE" id="PS01136">
    <property type="entry name" value="UPF0034"/>
    <property type="match status" value="1"/>
</dbReference>
<keyword evidence="4" id="KW-0819">tRNA processing</keyword>
<evidence type="ECO:0000256" key="2">
    <source>
        <dbReference type="ARBA" id="ARBA00022630"/>
    </source>
</evidence>
<dbReference type="NCBIfam" id="TIGR00737">
    <property type="entry name" value="nifR3_yhdG"/>
    <property type="match status" value="1"/>
</dbReference>
<dbReference type="InterPro" id="IPR013785">
    <property type="entry name" value="Aldolase_TIM"/>
</dbReference>
<keyword evidence="5" id="KW-0521">NADP</keyword>
<comment type="caution">
    <text evidence="9">The sequence shown here is derived from an EMBL/GenBank/DDBJ whole genome shotgun (WGS) entry which is preliminary data.</text>
</comment>
<dbReference type="InterPro" id="IPR035587">
    <property type="entry name" value="DUS-like_FMN-bd"/>
</dbReference>
<keyword evidence="6 9" id="KW-0560">Oxidoreductase</keyword>
<evidence type="ECO:0000256" key="3">
    <source>
        <dbReference type="ARBA" id="ARBA00022643"/>
    </source>
</evidence>
<evidence type="ECO:0000313" key="9">
    <source>
        <dbReference type="EMBL" id="MFC7405994.1"/>
    </source>
</evidence>
<dbReference type="CDD" id="cd02801">
    <property type="entry name" value="DUS_like_FMN"/>
    <property type="match status" value="1"/>
</dbReference>
<keyword evidence="3" id="KW-0288">FMN</keyword>
<dbReference type="Gene3D" id="3.20.20.70">
    <property type="entry name" value="Aldolase class I"/>
    <property type="match status" value="1"/>
</dbReference>
<evidence type="ECO:0000256" key="5">
    <source>
        <dbReference type="ARBA" id="ARBA00022857"/>
    </source>
</evidence>
<dbReference type="Proteomes" id="UP001596455">
    <property type="component" value="Unassembled WGS sequence"/>
</dbReference>
<keyword evidence="2" id="KW-0285">Flavoprotein</keyword>
<dbReference type="PANTHER" id="PTHR45846:SF1">
    <property type="entry name" value="TRNA-DIHYDROURIDINE(47) SYNTHASE [NAD(P)(+)]-LIKE"/>
    <property type="match status" value="1"/>
</dbReference>
<evidence type="ECO:0000256" key="7">
    <source>
        <dbReference type="SAM" id="MobiDB-lite"/>
    </source>
</evidence>
<dbReference type="EC" id="1.3.1.-" evidence="9"/>
<organism evidence="9 10">
    <name type="scientific">Georgenia alba</name>
    <dbReference type="NCBI Taxonomy" id="2233858"/>
    <lineage>
        <taxon>Bacteria</taxon>
        <taxon>Bacillati</taxon>
        <taxon>Actinomycetota</taxon>
        <taxon>Actinomycetes</taxon>
        <taxon>Micrococcales</taxon>
        <taxon>Bogoriellaceae</taxon>
        <taxon>Georgenia</taxon>
    </lineage>
</organism>
<dbReference type="Gene3D" id="1.10.1200.80">
    <property type="entry name" value="Putative flavin oxidoreducatase, domain 2"/>
    <property type="match status" value="1"/>
</dbReference>
<evidence type="ECO:0000256" key="4">
    <source>
        <dbReference type="ARBA" id="ARBA00022694"/>
    </source>
</evidence>
<feature type="domain" description="DUS-like FMN-binding" evidence="8">
    <location>
        <begin position="28"/>
        <end position="350"/>
    </location>
</feature>
<proteinExistence type="predicted"/>
<dbReference type="EMBL" id="JBHTCQ010000002">
    <property type="protein sequence ID" value="MFC7405994.1"/>
    <property type="molecule type" value="Genomic_DNA"/>
</dbReference>
<dbReference type="InterPro" id="IPR018517">
    <property type="entry name" value="tRNA_hU_synthase_CS"/>
</dbReference>
<evidence type="ECO:0000256" key="6">
    <source>
        <dbReference type="ARBA" id="ARBA00023002"/>
    </source>
</evidence>
<name>A0ABW2Q966_9MICO</name>
<sequence length="406" mass="43261">MTARTTTQAPARPALQIGPVGVGSPIVLAPMAGVTNPPFRKLCREAGLAGLPGDAAAAAPGLHAPAGLYVTEMITSRALVERTPETMRMITPDPDEPVRSVQLYGVDPATVGSAVRLLVTEDRADHVDLNFGCPVPKVTRRGGGAALPWKRDLFDAIVTEAVRAAGEVPVTVKMRMGIDDDHLTYLDAGRLAERAGVAAVALHARTAAQHYSGQARWETIARLKETVRGVPVLGNGDIWSAEDAQEMMRTTGCDGVVVGRGCQGRPWLFTDLVAAAHGSAARVTPGLAEVAAVVRRHAELMVEHFGDEDRGLREMRKHMSWYLKGYVVGGEARRQLALVSTLAELEERLAALDLDQPYPGEGAEGPRGRAGSPKDPHLPEGWLRSQDIDEELRASLSLAELSVSGG</sequence>
<gene>
    <name evidence="9" type="primary">dusB</name>
    <name evidence="9" type="ORF">ACFQQL_12790</name>
</gene>
<evidence type="ECO:0000259" key="8">
    <source>
        <dbReference type="Pfam" id="PF01207"/>
    </source>
</evidence>
<dbReference type="SUPFAM" id="SSF51395">
    <property type="entry name" value="FMN-linked oxidoreductases"/>
    <property type="match status" value="1"/>
</dbReference>
<evidence type="ECO:0000313" key="10">
    <source>
        <dbReference type="Proteomes" id="UP001596455"/>
    </source>
</evidence>
<dbReference type="PANTHER" id="PTHR45846">
    <property type="entry name" value="TRNA-DIHYDROURIDINE(47) SYNTHASE [NAD(P)(+)]-LIKE"/>
    <property type="match status" value="1"/>
</dbReference>
<accession>A0ABW2Q966</accession>
<comment type="cofactor">
    <cofactor evidence="1">
        <name>FMN</name>
        <dbReference type="ChEBI" id="CHEBI:58210"/>
    </cofactor>
</comment>
<reference evidence="10" key="1">
    <citation type="journal article" date="2019" name="Int. J. Syst. Evol. Microbiol.">
        <title>The Global Catalogue of Microorganisms (GCM) 10K type strain sequencing project: providing services to taxonomists for standard genome sequencing and annotation.</title>
        <authorList>
            <consortium name="The Broad Institute Genomics Platform"/>
            <consortium name="The Broad Institute Genome Sequencing Center for Infectious Disease"/>
            <person name="Wu L."/>
            <person name="Ma J."/>
        </authorList>
    </citation>
    <scope>NUCLEOTIDE SEQUENCE [LARGE SCALE GENOMIC DNA]</scope>
    <source>
        <strain evidence="10">JCM 1490</strain>
    </source>
</reference>
<dbReference type="InterPro" id="IPR004652">
    <property type="entry name" value="DusB-like"/>
</dbReference>
<feature type="region of interest" description="Disordered" evidence="7">
    <location>
        <begin position="353"/>
        <end position="384"/>
    </location>
</feature>
<dbReference type="RefSeq" id="WP_382394939.1">
    <property type="nucleotide sequence ID" value="NZ_JBHTCQ010000002.1"/>
</dbReference>
<dbReference type="GO" id="GO:0016491">
    <property type="term" value="F:oxidoreductase activity"/>
    <property type="evidence" value="ECO:0007669"/>
    <property type="project" value="UniProtKB-KW"/>
</dbReference>